<dbReference type="PANTHER" id="PTHR45036">
    <property type="entry name" value="METHYLTRANSFERASE LIKE 7B"/>
    <property type="match status" value="1"/>
</dbReference>
<dbReference type="InterPro" id="IPR052356">
    <property type="entry name" value="Thiol_S-MT"/>
</dbReference>
<dbReference type="PANTHER" id="PTHR45036:SF1">
    <property type="entry name" value="METHYLTRANSFERASE LIKE 7A"/>
    <property type="match status" value="1"/>
</dbReference>
<feature type="domain" description="Methyltransferase type 11" evidence="2">
    <location>
        <begin position="146"/>
        <end position="237"/>
    </location>
</feature>
<name>A0A7S4E4Q4_9STRA</name>
<dbReference type="Pfam" id="PF08241">
    <property type="entry name" value="Methyltransf_11"/>
    <property type="match status" value="1"/>
</dbReference>
<evidence type="ECO:0000313" key="4">
    <source>
        <dbReference type="EMBL" id="CAH0368928.1"/>
    </source>
</evidence>
<dbReference type="OrthoDB" id="416496at2759"/>
<organism evidence="3">
    <name type="scientific">Pelagomonas calceolata</name>
    <dbReference type="NCBI Taxonomy" id="35677"/>
    <lineage>
        <taxon>Eukaryota</taxon>
        <taxon>Sar</taxon>
        <taxon>Stramenopiles</taxon>
        <taxon>Ochrophyta</taxon>
        <taxon>Pelagophyceae</taxon>
        <taxon>Pelagomonadales</taxon>
        <taxon>Pelagomonadaceae</taxon>
        <taxon>Pelagomonas</taxon>
    </lineage>
</organism>
<gene>
    <name evidence="3" type="ORF">PCAL00307_LOCUS4457</name>
    <name evidence="4" type="ORF">PECAL_2P20290</name>
</gene>
<dbReference type="EMBL" id="HBIW01005420">
    <property type="protein sequence ID" value="CAE0689023.1"/>
    <property type="molecule type" value="Transcribed_RNA"/>
</dbReference>
<dbReference type="EMBL" id="CAKKNE010000002">
    <property type="protein sequence ID" value="CAH0368928.1"/>
    <property type="molecule type" value="Genomic_DNA"/>
</dbReference>
<feature type="chain" id="PRO_5035593999" description="Methyltransferase type 11 domain-containing protein" evidence="1">
    <location>
        <begin position="21"/>
        <end position="308"/>
    </location>
</feature>
<dbReference type="CDD" id="cd02440">
    <property type="entry name" value="AdoMet_MTases"/>
    <property type="match status" value="1"/>
</dbReference>
<dbReference type="SUPFAM" id="SSF53335">
    <property type="entry name" value="S-adenosyl-L-methionine-dependent methyltransferases"/>
    <property type="match status" value="1"/>
</dbReference>
<keyword evidence="5" id="KW-1185">Reference proteome</keyword>
<feature type="signal peptide" evidence="1">
    <location>
        <begin position="1"/>
        <end position="20"/>
    </location>
</feature>
<keyword evidence="1" id="KW-0732">Signal</keyword>
<reference evidence="4" key="2">
    <citation type="submission" date="2021-11" db="EMBL/GenBank/DDBJ databases">
        <authorList>
            <consortium name="Genoscope - CEA"/>
            <person name="William W."/>
        </authorList>
    </citation>
    <scope>NUCLEOTIDE SEQUENCE</scope>
</reference>
<proteinExistence type="predicted"/>
<evidence type="ECO:0000313" key="5">
    <source>
        <dbReference type="Proteomes" id="UP000789595"/>
    </source>
</evidence>
<dbReference type="InterPro" id="IPR013216">
    <property type="entry name" value="Methyltransf_11"/>
</dbReference>
<evidence type="ECO:0000256" key="1">
    <source>
        <dbReference type="SAM" id="SignalP"/>
    </source>
</evidence>
<dbReference type="InterPro" id="IPR029063">
    <property type="entry name" value="SAM-dependent_MTases_sf"/>
</dbReference>
<dbReference type="Proteomes" id="UP000789595">
    <property type="component" value="Unassembled WGS sequence"/>
</dbReference>
<accession>A0A7S4E4Q4</accession>
<sequence length="308" mass="33120">MPAGKTLLVLLAPWISQVAAFAHVHSQPRTRSVAKSAAGDCDSPTSRRDLLKAASLTALAFPNAALALAQITAPSQEQLKLYDLPRNALQDAAFAQGMASGMGSYERAAFPTKQRLFERMFAKLQDTAEPTIVEIGIGSFPNAPYYTPRLKGRGGLDIIGVDPNDRMENYARDNAAKAGLGATSSLRVVHGVSEALPLASKSCDAVVCSLTLCSVVDPARSVAEIKRVLRPGGQFVFWEHVLSETDPSFAEEQVRATPMQIKRADGCHLDRRTGDIIRKAGFRSCDLEYLELKGFGFLNPTVCGIATA</sequence>
<dbReference type="GO" id="GO:0008757">
    <property type="term" value="F:S-adenosylmethionine-dependent methyltransferase activity"/>
    <property type="evidence" value="ECO:0007669"/>
    <property type="project" value="InterPro"/>
</dbReference>
<evidence type="ECO:0000313" key="3">
    <source>
        <dbReference type="EMBL" id="CAE0689023.1"/>
    </source>
</evidence>
<dbReference type="Gene3D" id="3.40.50.150">
    <property type="entry name" value="Vaccinia Virus protein VP39"/>
    <property type="match status" value="1"/>
</dbReference>
<evidence type="ECO:0000259" key="2">
    <source>
        <dbReference type="Pfam" id="PF08241"/>
    </source>
</evidence>
<protein>
    <recommendedName>
        <fullName evidence="2">Methyltransferase type 11 domain-containing protein</fullName>
    </recommendedName>
</protein>
<reference evidence="3" key="1">
    <citation type="submission" date="2021-01" db="EMBL/GenBank/DDBJ databases">
        <authorList>
            <person name="Corre E."/>
            <person name="Pelletier E."/>
            <person name="Niang G."/>
            <person name="Scheremetjew M."/>
            <person name="Finn R."/>
            <person name="Kale V."/>
            <person name="Holt S."/>
            <person name="Cochrane G."/>
            <person name="Meng A."/>
            <person name="Brown T."/>
            <person name="Cohen L."/>
        </authorList>
    </citation>
    <scope>NUCLEOTIDE SEQUENCE</scope>
    <source>
        <strain evidence="3">CCMP1756</strain>
    </source>
</reference>
<dbReference type="AlphaFoldDB" id="A0A7S4E4Q4"/>